<proteinExistence type="predicted"/>
<reference evidence="7" key="1">
    <citation type="submission" date="2020-07" db="EMBL/GenBank/DDBJ databases">
        <title>Diversity of sea star-associated densoviruses and transcribed endogenized viral elements of densovirus origin.</title>
        <authorList>
            <person name="Jackson E.W."/>
            <person name="Hewson I."/>
        </authorList>
    </citation>
    <scope>NUCLEOTIDE SEQUENCE</scope>
</reference>
<name>A0A7L7YTG1_9VIRU</name>
<dbReference type="GO" id="GO:0005198">
    <property type="term" value="F:structural molecule activity"/>
    <property type="evidence" value="ECO:0007669"/>
    <property type="project" value="InterPro"/>
</dbReference>
<dbReference type="Pfam" id="PF08398">
    <property type="entry name" value="Phospholip_A2_4"/>
    <property type="match status" value="1"/>
</dbReference>
<comment type="subcellular location">
    <subcellularLocation>
        <location evidence="1">Virion</location>
    </subcellularLocation>
</comment>
<feature type="compositionally biased region" description="Low complexity" evidence="5">
    <location>
        <begin position="398"/>
        <end position="418"/>
    </location>
</feature>
<evidence type="ECO:0000256" key="5">
    <source>
        <dbReference type="SAM" id="MobiDB-lite"/>
    </source>
</evidence>
<dbReference type="InterPro" id="IPR016184">
    <property type="entry name" value="Capsid/spike_ssDNA_virus"/>
</dbReference>
<keyword evidence="3" id="KW-0167">Capsid protein</keyword>
<evidence type="ECO:0000256" key="2">
    <source>
        <dbReference type="ARBA" id="ARBA00022431"/>
    </source>
</evidence>
<protein>
    <submittedName>
        <fullName evidence="7">VP</fullName>
    </submittedName>
</protein>
<dbReference type="InterPro" id="IPR003433">
    <property type="entry name" value="Capsid_VP4_densovirus"/>
</dbReference>
<evidence type="ECO:0000259" key="6">
    <source>
        <dbReference type="Pfam" id="PF08398"/>
    </source>
</evidence>
<dbReference type="SUPFAM" id="SSF88645">
    <property type="entry name" value="ssDNA viruses"/>
    <property type="match status" value="1"/>
</dbReference>
<dbReference type="InterPro" id="IPR013607">
    <property type="entry name" value="Phospholipase_A2-like"/>
</dbReference>
<keyword evidence="4" id="KW-0946">Virion</keyword>
<gene>
    <name evidence="7" type="primary">VP</name>
</gene>
<feature type="region of interest" description="Disordered" evidence="5">
    <location>
        <begin position="386"/>
        <end position="462"/>
    </location>
</feature>
<evidence type="ECO:0000313" key="7">
    <source>
        <dbReference type="EMBL" id="QOD39559.1"/>
    </source>
</evidence>
<accession>A0A7L7YTG1</accession>
<feature type="region of interest" description="Disordered" evidence="5">
    <location>
        <begin position="286"/>
        <end position="336"/>
    </location>
</feature>
<organism evidence="7">
    <name type="scientific">uncultured densovirus</name>
    <dbReference type="NCBI Taxonomy" id="748192"/>
    <lineage>
        <taxon>Viruses</taxon>
        <taxon>Monodnaviria</taxon>
        <taxon>Shotokuvirae</taxon>
        <taxon>Cossaviricota</taxon>
        <taxon>Quintoviricetes</taxon>
        <taxon>Piccovirales</taxon>
        <taxon>Parvoviridae</taxon>
        <taxon>Densovirinae</taxon>
        <taxon>environmental samples</taxon>
    </lineage>
</organism>
<evidence type="ECO:0000256" key="3">
    <source>
        <dbReference type="ARBA" id="ARBA00022561"/>
    </source>
</evidence>
<dbReference type="EMBL" id="MT733039">
    <property type="protein sequence ID" value="QOD39559.1"/>
    <property type="molecule type" value="Genomic_DNA"/>
</dbReference>
<feature type="domain" description="Phospholipase A2-like" evidence="6">
    <location>
        <begin position="133"/>
        <end position="175"/>
    </location>
</feature>
<dbReference type="GO" id="GO:0039615">
    <property type="term" value="C:T=1 icosahedral viral capsid"/>
    <property type="evidence" value="ECO:0007669"/>
    <property type="project" value="UniProtKB-KW"/>
</dbReference>
<feature type="region of interest" description="Disordered" evidence="5">
    <location>
        <begin position="878"/>
        <end position="915"/>
    </location>
</feature>
<dbReference type="Pfam" id="PF02336">
    <property type="entry name" value="Denso_VP4"/>
    <property type="match status" value="1"/>
</dbReference>
<keyword evidence="2" id="KW-1140">T=1 icosahedral capsid protein</keyword>
<sequence length="915" mass="100122">MSRYSDKWFEDRGLERNTFDWLEDGAHFESNPERLEWQRPNYWEEPAGEAIELDEVEINESAPLLEESFSATPGLAEAGGVAGTAVGGTVGSGISVPGSILVGGGILGGIGAGTGIAISQSDSEPDSHIDPVVSLPGHRYIGPGNTVDSIEPVDSDDAIAKDHDIAYEHAKTQEDVQDADRVGAHEFLTDALFNQNPHSIAGYIGLKGKEKAESVIGVQYPPNLPSSAGTCNMSNLLSRSPRALAKYPVNRDPRKHPDFPKRSDHTPGVFRSRVAYIWDAWNRTRQNHGLPRVDPPRRLGIETTMRPPRQRDGTRRPNSSIAFHEWERRNSQQAGPLIDGFNRQRELGNAQNDHLLNTVVADDLSPNELAEVEDIIRQAEGGSISVADFDNRDGAGPSGSVSSTSSTTPPSTTQGNTTESAVMDTRGTKRQRVDGPTSTPAPASADGTGHNSASDGGFDSAQGPMSTLYKGGYRVEAGMMSFTKVHRIKCPAIPFWKIADTSRAGSILTATPLCELPWNRMYFYMSQEEFDLIPAGSYVKSCNMKVMQLVAQTGYPTGGTESSTATTNHPKILCYADDLEGKSRGVLTKKVTLNANMVPTAVTAPNPTDFILKQYGSTQSDADVDYVAAGCAYDIPFYTNNVACIYQPNRAQAKVRGFFTENTEDPPEITANYSVGQEVLRNMIVQINSNDTTWDSVVERSYNFNHAPIGEQFPVTEICTDEFNSTVGNMHNYNQQRVVTNTNINSDIDYDVNDVSSTRNTIPYVTYRSSTIEKGAYVAKSISSGKPSRQPSFHIGMRAIDKYDPLKNESRASTFVQANIEFCVQVTINIQLPAYPNRFLRPTRYTTTIENAILGNQRYPNDSGNNTLVTFGLYGDKSTAPTRDAVDDDSNKRPKRSLPATSVAPKPRVSPRRRN</sequence>
<evidence type="ECO:0000256" key="1">
    <source>
        <dbReference type="ARBA" id="ARBA00004328"/>
    </source>
</evidence>
<evidence type="ECO:0000256" key="4">
    <source>
        <dbReference type="ARBA" id="ARBA00022844"/>
    </source>
</evidence>